<feature type="coiled-coil region" evidence="1">
    <location>
        <begin position="155"/>
        <end position="182"/>
    </location>
</feature>
<accession>A0AAV1I1X2</accession>
<feature type="chain" id="PRO_5043740609" description="PABC domain-containing protein" evidence="3">
    <location>
        <begin position="33"/>
        <end position="330"/>
    </location>
</feature>
<keyword evidence="1" id="KW-0175">Coiled coil</keyword>
<organism evidence="5 6">
    <name type="scientific">Coccomyxa viridis</name>
    <dbReference type="NCBI Taxonomy" id="1274662"/>
    <lineage>
        <taxon>Eukaryota</taxon>
        <taxon>Viridiplantae</taxon>
        <taxon>Chlorophyta</taxon>
        <taxon>core chlorophytes</taxon>
        <taxon>Trebouxiophyceae</taxon>
        <taxon>Trebouxiophyceae incertae sedis</taxon>
        <taxon>Coccomyxaceae</taxon>
        <taxon>Coccomyxa</taxon>
    </lineage>
</organism>
<dbReference type="SMART" id="SM00517">
    <property type="entry name" value="PolyA"/>
    <property type="match status" value="1"/>
</dbReference>
<evidence type="ECO:0000313" key="5">
    <source>
        <dbReference type="EMBL" id="CAK0778157.1"/>
    </source>
</evidence>
<dbReference type="Gene3D" id="1.10.1900.10">
    <property type="entry name" value="c-terminal domain of poly(a) binding protein"/>
    <property type="match status" value="1"/>
</dbReference>
<feature type="domain" description="PABC" evidence="4">
    <location>
        <begin position="242"/>
        <end position="325"/>
    </location>
</feature>
<dbReference type="PROSITE" id="PS51309">
    <property type="entry name" value="PABC"/>
    <property type="match status" value="1"/>
</dbReference>
<dbReference type="InterPro" id="IPR036053">
    <property type="entry name" value="PABP-dom"/>
</dbReference>
<dbReference type="GO" id="GO:0003723">
    <property type="term" value="F:RNA binding"/>
    <property type="evidence" value="ECO:0007669"/>
    <property type="project" value="InterPro"/>
</dbReference>
<feature type="signal peptide" evidence="3">
    <location>
        <begin position="1"/>
        <end position="32"/>
    </location>
</feature>
<keyword evidence="3" id="KW-0732">Signal</keyword>
<dbReference type="AlphaFoldDB" id="A0AAV1I1X2"/>
<name>A0AAV1I1X2_9CHLO</name>
<evidence type="ECO:0000256" key="2">
    <source>
        <dbReference type="SAM" id="MobiDB-lite"/>
    </source>
</evidence>
<evidence type="ECO:0000256" key="1">
    <source>
        <dbReference type="SAM" id="Coils"/>
    </source>
</evidence>
<evidence type="ECO:0000313" key="6">
    <source>
        <dbReference type="Proteomes" id="UP001314263"/>
    </source>
</evidence>
<sequence>MQAWPGLLFPQTRHMSLCTPFITIMLIPMIQATKSSAIVVCSLTVHMCYPHNCIVRDCASALVLLRSLLRRCDEPPLIQCLGCFETALALSCANSMIESRQTLKGRSEHRNTTMFKTPCKFGQMCYRYKQNECSYSHDNMLAHFSKPTHSQANPTEEQDQDIEAWMEKAQQREEEIQQHEEFEEWVRLQELKASHQQEAGPDPEDLEAWASLPESSAPAPAIPGSQQHPAPPRNSTSGASVAEPSLVTQLESAQPDQRLDMLGECLFPMVEESLFARFGYTAIAPKITGMLLELETAELMILLAEKPALEAKISGALQVLDVLVSSFPQA</sequence>
<protein>
    <recommendedName>
        <fullName evidence="4">PABC domain-containing protein</fullName>
    </recommendedName>
</protein>
<gene>
    <name evidence="5" type="ORF">CVIRNUC_004571</name>
</gene>
<comment type="caution">
    <text evidence="5">The sequence shown here is derived from an EMBL/GenBank/DDBJ whole genome shotgun (WGS) entry which is preliminary data.</text>
</comment>
<evidence type="ECO:0000256" key="3">
    <source>
        <dbReference type="SAM" id="SignalP"/>
    </source>
</evidence>
<dbReference type="Proteomes" id="UP001314263">
    <property type="component" value="Unassembled WGS sequence"/>
</dbReference>
<dbReference type="EMBL" id="CAUYUE010000005">
    <property type="protein sequence ID" value="CAK0778157.1"/>
    <property type="molecule type" value="Genomic_DNA"/>
</dbReference>
<reference evidence="5 6" key="1">
    <citation type="submission" date="2023-10" db="EMBL/GenBank/DDBJ databases">
        <authorList>
            <person name="Maclean D."/>
            <person name="Macfadyen A."/>
        </authorList>
    </citation>
    <scope>NUCLEOTIDE SEQUENCE [LARGE SCALE GENOMIC DNA]</scope>
</reference>
<dbReference type="InterPro" id="IPR002004">
    <property type="entry name" value="PABP_HYD_C"/>
</dbReference>
<proteinExistence type="predicted"/>
<dbReference type="Pfam" id="PF00658">
    <property type="entry name" value="MLLE"/>
    <property type="match status" value="1"/>
</dbReference>
<feature type="compositionally biased region" description="Low complexity" evidence="2">
    <location>
        <begin position="214"/>
        <end position="225"/>
    </location>
</feature>
<evidence type="ECO:0000259" key="4">
    <source>
        <dbReference type="PROSITE" id="PS51309"/>
    </source>
</evidence>
<keyword evidence="6" id="KW-1185">Reference proteome</keyword>
<dbReference type="SUPFAM" id="SSF63570">
    <property type="entry name" value="PABC (PABP) domain"/>
    <property type="match status" value="1"/>
</dbReference>
<feature type="region of interest" description="Disordered" evidence="2">
    <location>
        <begin position="214"/>
        <end position="241"/>
    </location>
</feature>